<evidence type="ECO:0000256" key="3">
    <source>
        <dbReference type="SAM" id="Phobius"/>
    </source>
</evidence>
<evidence type="ECO:0000313" key="4">
    <source>
        <dbReference type="EMBL" id="SNT22554.1"/>
    </source>
</evidence>
<feature type="transmembrane region" description="Helical" evidence="3">
    <location>
        <begin position="184"/>
        <end position="207"/>
    </location>
</feature>
<evidence type="ECO:0008006" key="6">
    <source>
        <dbReference type="Google" id="ProtNLM"/>
    </source>
</evidence>
<name>A0A239KZ63_9RHOB</name>
<feature type="coiled-coil region" evidence="1">
    <location>
        <begin position="282"/>
        <end position="383"/>
    </location>
</feature>
<keyword evidence="5" id="KW-1185">Reference proteome</keyword>
<feature type="coiled-coil region" evidence="1">
    <location>
        <begin position="217"/>
        <end position="244"/>
    </location>
</feature>
<organism evidence="4 5">
    <name type="scientific">Tropicimonas sediminicola</name>
    <dbReference type="NCBI Taxonomy" id="1031541"/>
    <lineage>
        <taxon>Bacteria</taxon>
        <taxon>Pseudomonadati</taxon>
        <taxon>Pseudomonadota</taxon>
        <taxon>Alphaproteobacteria</taxon>
        <taxon>Rhodobacterales</taxon>
        <taxon>Roseobacteraceae</taxon>
        <taxon>Tropicimonas</taxon>
    </lineage>
</organism>
<sequence>MADKKKSETASNQTDPSDEKPVDESRVPEDIAAEETAESVEADATEEVAEPVEETPEAEDLPEVDATEPEEARETGPASDEIVDAEVLEEIAAAEDTADAPEADPDFTDEAGETDAAPAEEVEPDSVTDQDVADLEALDGATPEQVEEASGERSRFTFEPDQIAEEQPLPLAGKETIVVEKRGGVLPGFLGGVIATLGLAFAAPFVIPQSMMPDFGTTELKEELAALEGEVATLQGNLAEAVKQADLEAAQAETGSALTALEETISGVQSETATFGETRSSVQSLLDETAAMNGRIDELEKRPIAEATDPASIAAVEAYGREVAQMREELQAMLSRSEEMVAQAAAAAEEAVQVATSESQEAIAAAEAEAAAAAERAERAARAQAMVDIQAALETGAPYAETLAELEGIEIPGALSAAAENGVSTLAELQEAFAPAARAALAASRQVSEQESMEGRLTTFLKAQSGFRSLAPREGNDPDAVLSRAEAATREARLVDAIAELSALPEVGQQEMTDWVALATERAEAVAAADELAATLATN</sequence>
<dbReference type="RefSeq" id="WP_089234582.1">
    <property type="nucleotide sequence ID" value="NZ_FZOY01000008.1"/>
</dbReference>
<dbReference type="OrthoDB" id="7659420at2"/>
<feature type="compositionally biased region" description="Basic and acidic residues" evidence="2">
    <location>
        <begin position="17"/>
        <end position="29"/>
    </location>
</feature>
<dbReference type="EMBL" id="FZOY01000008">
    <property type="protein sequence ID" value="SNT22554.1"/>
    <property type="molecule type" value="Genomic_DNA"/>
</dbReference>
<dbReference type="AlphaFoldDB" id="A0A239KZ63"/>
<proteinExistence type="predicted"/>
<evidence type="ECO:0000313" key="5">
    <source>
        <dbReference type="Proteomes" id="UP000198426"/>
    </source>
</evidence>
<evidence type="ECO:0000256" key="1">
    <source>
        <dbReference type="SAM" id="Coils"/>
    </source>
</evidence>
<protein>
    <recommendedName>
        <fullName evidence="6">Inner membrane protein</fullName>
    </recommendedName>
</protein>
<reference evidence="4 5" key="1">
    <citation type="submission" date="2017-06" db="EMBL/GenBank/DDBJ databases">
        <authorList>
            <person name="Kim H.J."/>
            <person name="Triplett B.A."/>
        </authorList>
    </citation>
    <scope>NUCLEOTIDE SEQUENCE [LARGE SCALE GENOMIC DNA]</scope>
    <source>
        <strain evidence="4 5">DSM 29339</strain>
    </source>
</reference>
<keyword evidence="3" id="KW-0812">Transmembrane</keyword>
<keyword evidence="3" id="KW-0472">Membrane</keyword>
<dbReference type="Proteomes" id="UP000198426">
    <property type="component" value="Unassembled WGS sequence"/>
</dbReference>
<accession>A0A239KZ63</accession>
<gene>
    <name evidence="4" type="ORF">SAMN05421757_10880</name>
</gene>
<keyword evidence="3" id="KW-1133">Transmembrane helix</keyword>
<evidence type="ECO:0000256" key="2">
    <source>
        <dbReference type="SAM" id="MobiDB-lite"/>
    </source>
</evidence>
<feature type="compositionally biased region" description="Acidic residues" evidence="2">
    <location>
        <begin position="81"/>
        <end position="137"/>
    </location>
</feature>
<keyword evidence="1" id="KW-0175">Coiled coil</keyword>
<feature type="region of interest" description="Disordered" evidence="2">
    <location>
        <begin position="1"/>
        <end position="169"/>
    </location>
</feature>
<feature type="compositionally biased region" description="Acidic residues" evidence="2">
    <location>
        <begin position="31"/>
        <end position="71"/>
    </location>
</feature>